<dbReference type="HOGENOM" id="CLU_124473_1_0_0"/>
<dbReference type="RefSeq" id="WP_012615655.1">
    <property type="nucleotide sequence ID" value="NC_011831.1"/>
</dbReference>
<keyword evidence="2" id="KW-1185">Reference proteome</keyword>
<reference evidence="1" key="1">
    <citation type="submission" date="2008-12" db="EMBL/GenBank/DDBJ databases">
        <title>Complete sequence of Chloroflexus aggregans DSM 9485.</title>
        <authorList>
            <consortium name="US DOE Joint Genome Institute"/>
            <person name="Lucas S."/>
            <person name="Copeland A."/>
            <person name="Lapidus A."/>
            <person name="Glavina del Rio T."/>
            <person name="Dalin E."/>
            <person name="Tice H."/>
            <person name="Pitluck S."/>
            <person name="Foster B."/>
            <person name="Larimer F."/>
            <person name="Land M."/>
            <person name="Hauser L."/>
            <person name="Kyrpides N."/>
            <person name="Mikhailova N."/>
            <person name="Bryant D."/>
            <person name="Richardson P."/>
        </authorList>
    </citation>
    <scope>NUCLEOTIDE SEQUENCE</scope>
    <source>
        <strain evidence="1">DSM 9485</strain>
    </source>
</reference>
<dbReference type="Gene3D" id="1.10.3210.10">
    <property type="entry name" value="Hypothetical protein af1432"/>
    <property type="match status" value="1"/>
</dbReference>
<dbReference type="STRING" id="326427.Cagg_0343"/>
<proteinExistence type="predicted"/>
<accession>B8G2Y5</accession>
<name>B8G2Y5_CHLAD</name>
<evidence type="ECO:0008006" key="3">
    <source>
        <dbReference type="Google" id="ProtNLM"/>
    </source>
</evidence>
<organism evidence="1 2">
    <name type="scientific">Chloroflexus aggregans (strain MD-66 / DSM 9485)</name>
    <dbReference type="NCBI Taxonomy" id="326427"/>
    <lineage>
        <taxon>Bacteria</taxon>
        <taxon>Bacillati</taxon>
        <taxon>Chloroflexota</taxon>
        <taxon>Chloroflexia</taxon>
        <taxon>Chloroflexales</taxon>
        <taxon>Chloroflexineae</taxon>
        <taxon>Chloroflexaceae</taxon>
        <taxon>Chloroflexus</taxon>
    </lineage>
</organism>
<dbReference type="EMBL" id="CP001337">
    <property type="protein sequence ID" value="ACL23289.1"/>
    <property type="molecule type" value="Genomic_DNA"/>
</dbReference>
<dbReference type="SUPFAM" id="SSF109604">
    <property type="entry name" value="HD-domain/PDEase-like"/>
    <property type="match status" value="1"/>
</dbReference>
<dbReference type="eggNOG" id="COG1418">
    <property type="taxonomic scope" value="Bacteria"/>
</dbReference>
<evidence type="ECO:0000313" key="2">
    <source>
        <dbReference type="Proteomes" id="UP000002508"/>
    </source>
</evidence>
<dbReference type="OrthoDB" id="157895at2"/>
<gene>
    <name evidence="1" type="ordered locus">Cagg_0343</name>
</gene>
<sequence>MSVSYRIRQFRAAIRAAVTPAEYAMVARILPPAEYRLFQQMPLYDQRHCLDVYYTLVAAGEQDPLLLRAALFHDCGKVSDDGRPLALGWYVIATILKRWPALYLFAARLAPPIAIYAEHAARGARMAAVAGCPPEIVETIRHYHDPHPTGRAARLQWADNQH</sequence>
<dbReference type="AlphaFoldDB" id="B8G2Y5"/>
<evidence type="ECO:0000313" key="1">
    <source>
        <dbReference type="EMBL" id="ACL23289.1"/>
    </source>
</evidence>
<dbReference type="Proteomes" id="UP000002508">
    <property type="component" value="Chromosome"/>
</dbReference>
<dbReference type="KEGG" id="cag:Cagg_0343"/>
<protein>
    <recommendedName>
        <fullName evidence="3">HDIG domain-containing protein</fullName>
    </recommendedName>
</protein>